<dbReference type="SUPFAM" id="SSF55874">
    <property type="entry name" value="ATPase domain of HSP90 chaperone/DNA topoisomerase II/histidine kinase"/>
    <property type="match status" value="1"/>
</dbReference>
<dbReference type="InterPro" id="IPR034160">
    <property type="entry name" value="TOPRIM_GyrB"/>
</dbReference>
<evidence type="ECO:0000313" key="14">
    <source>
        <dbReference type="Proteomes" id="UP000185622"/>
    </source>
</evidence>
<dbReference type="HAMAP" id="MF_01898">
    <property type="entry name" value="GyrB"/>
    <property type="match status" value="1"/>
</dbReference>
<sequence length="816" mass="90630">MTDDTPKKNAYGADSIKVLKGLEAVRKRPGMYIGDTDDGSGLHHMVYEVVDNGIDEALAGHADYVAVKIHADSSVSVRDNGRGIPVDIHAEEGVSAAEVIMTQLHAGGKFNNTDDDGNAYKVSGGLHGVGVSVVNALSDWLELTVWRDGKIHKARFEHGECVEHVHVVGEAPNESGTEVRFLASSKEDDPEGTFSNREFVFATLEKRLRELAFLNSGVRIIIEDERPAEPLKTELHYEGGVREFVKYLDRSKNAVMEDPIYMVGEVRGIGVECAMWWNDSYHETVLPFTNNIPQRDGGTHMAGLRGALTRTITKYAQESGIAKREKVDFTGDDAREGLTCVLSVKVPDPKFSSQTKDKLVSSEVRPAVENLVNEKLAEWFEENPNEAKQIVGKIIEAALAREAARKARELTRRKTVMDVASLPGKLADCQEKDPSLSEVFLVEGDSAGGSAKQGRERKNQAVLPLRGKILNVERARFDRMLSSDQIGTLITALGTGIGRDEFNIDKLRYHKIVIMTDADVDGAHIRTLLLTFFFRQMPEIIEHGYLYIAQPPLYKVARGKSEVYLKDQTALEDYLIDMGVEGAILRLNTGEEISGQDLKRVVEEARLIKRILATFPTHYPHHILEQAAIAGAMVPGKIDGDAQGVANSVAERLDLVALEYERGWQGRPTQDHGIRLARVLRGVEEVRTLDGAVLRSGEARRLGSQTEQLQEVYDRPAKLVRKEREILIHGPLELLDAILNEGEKGLSLQRYKGLGEMNPEQLWETTLDPSARTLLQVRVEDVAEAEDIFSKLMGDVVEPRREFIQQNALAVENLDF</sequence>
<dbReference type="InterPro" id="IPR001241">
    <property type="entry name" value="Topo_IIA"/>
</dbReference>
<comment type="subcellular location">
    <subcellularLocation>
        <location evidence="11">Cytoplasm</location>
    </subcellularLocation>
</comment>
<dbReference type="InterPro" id="IPR011557">
    <property type="entry name" value="GyrB"/>
</dbReference>
<proteinExistence type="inferred from homology"/>
<dbReference type="Gene3D" id="3.30.230.10">
    <property type="match status" value="1"/>
</dbReference>
<evidence type="ECO:0000256" key="10">
    <source>
        <dbReference type="ARBA" id="ARBA00023235"/>
    </source>
</evidence>
<dbReference type="NCBIfam" id="NF011501">
    <property type="entry name" value="PRK14939.1"/>
    <property type="match status" value="1"/>
</dbReference>
<comment type="cofactor">
    <cofactor evidence="11">
        <name>Mg(2+)</name>
        <dbReference type="ChEBI" id="CHEBI:18420"/>
    </cofactor>
    <cofactor evidence="11">
        <name>Mn(2+)</name>
        <dbReference type="ChEBI" id="CHEBI:29035"/>
    </cofactor>
    <cofactor evidence="11">
        <name>Ca(2+)</name>
        <dbReference type="ChEBI" id="CHEBI:29108"/>
    </cofactor>
    <text evidence="11">Binds two Mg(2+) per subunit. The magnesium ions form salt bridges with both the protein and the DNA. Can also accept other divalent metal cations, such as Mn(2+) or Ca(2+).</text>
</comment>
<dbReference type="SUPFAM" id="SSF54211">
    <property type="entry name" value="Ribosomal protein S5 domain 2-like"/>
    <property type="match status" value="1"/>
</dbReference>
<dbReference type="InterPro" id="IPR013759">
    <property type="entry name" value="Topo_IIA_B_C"/>
</dbReference>
<dbReference type="InterPro" id="IPR036890">
    <property type="entry name" value="HATPase_C_sf"/>
</dbReference>
<dbReference type="NCBIfam" id="TIGR01059">
    <property type="entry name" value="gyrB"/>
    <property type="match status" value="1"/>
</dbReference>
<keyword evidence="7 11" id="KW-0460">Magnesium</keyword>
<feature type="binding site" evidence="11">
    <location>
        <position position="443"/>
    </location>
    <ligand>
        <name>Mg(2+)</name>
        <dbReference type="ChEBI" id="CHEBI:18420"/>
        <label>1</label>
        <note>catalytic</note>
    </ligand>
</feature>
<dbReference type="Pfam" id="PF01751">
    <property type="entry name" value="Toprim"/>
    <property type="match status" value="1"/>
</dbReference>
<evidence type="ECO:0000313" key="13">
    <source>
        <dbReference type="EMBL" id="AQS46363.1"/>
    </source>
</evidence>
<dbReference type="InterPro" id="IPR013760">
    <property type="entry name" value="Topo_IIA-like_dom_sf"/>
</dbReference>
<evidence type="ECO:0000256" key="1">
    <source>
        <dbReference type="ARBA" id="ARBA00000185"/>
    </source>
</evidence>
<keyword evidence="6 11" id="KW-0067">ATP-binding</keyword>
<comment type="miscellaneous">
    <text evidence="11">Few gyrases are as efficient as E.coli at forming negative supercoils. Not all organisms have 2 type II topoisomerases; in organisms with a single type II topoisomerase this enzyme also has to decatenate newly replicated chromosomes.</text>
</comment>
<evidence type="ECO:0000259" key="12">
    <source>
        <dbReference type="PROSITE" id="PS50880"/>
    </source>
</evidence>
<dbReference type="InterPro" id="IPR013506">
    <property type="entry name" value="Topo_IIA_bsu_dom2"/>
</dbReference>
<feature type="site" description="Interaction with DNA" evidence="11">
    <location>
        <position position="468"/>
    </location>
</feature>
<comment type="similarity">
    <text evidence="2 11">Belongs to the type II topoisomerase GyrB family.</text>
</comment>
<evidence type="ECO:0000256" key="6">
    <source>
        <dbReference type="ARBA" id="ARBA00022840"/>
    </source>
</evidence>
<dbReference type="PANTHER" id="PTHR45866:SF1">
    <property type="entry name" value="DNA GYRASE SUBUNIT B, MITOCHONDRIAL"/>
    <property type="match status" value="1"/>
</dbReference>
<dbReference type="InterPro" id="IPR020568">
    <property type="entry name" value="Ribosomal_Su5_D2-typ_SF"/>
</dbReference>
<feature type="binding site" evidence="11">
    <location>
        <position position="517"/>
    </location>
    <ligand>
        <name>Mg(2+)</name>
        <dbReference type="ChEBI" id="CHEBI:18420"/>
        <label>1</label>
        <note>catalytic</note>
    </ligand>
</feature>
<dbReference type="PANTHER" id="PTHR45866">
    <property type="entry name" value="DNA GYRASE/TOPOISOMERASE SUBUNIT B"/>
    <property type="match status" value="1"/>
</dbReference>
<feature type="binding site" evidence="11">
    <location>
        <position position="519"/>
    </location>
    <ligand>
        <name>Mg(2+)</name>
        <dbReference type="ChEBI" id="CHEBI:18420"/>
        <label>2</label>
    </ligand>
</feature>
<dbReference type="EC" id="5.6.2.2" evidence="11"/>
<dbReference type="PRINTS" id="PR01159">
    <property type="entry name" value="DNAGYRASEB"/>
</dbReference>
<keyword evidence="9" id="KW-0238">DNA-binding</keyword>
<dbReference type="SUPFAM" id="SSF56719">
    <property type="entry name" value="Type II DNA topoisomerase"/>
    <property type="match status" value="1"/>
</dbReference>
<feature type="binding site" evidence="11">
    <location>
        <position position="517"/>
    </location>
    <ligand>
        <name>Mg(2+)</name>
        <dbReference type="ChEBI" id="CHEBI:18420"/>
        <label>2</label>
    </ligand>
</feature>
<dbReference type="InterPro" id="IPR018522">
    <property type="entry name" value="TopoIIA_CS"/>
</dbReference>
<dbReference type="CDD" id="cd03366">
    <property type="entry name" value="TOPRIM_TopoIIA_GyrB"/>
    <property type="match status" value="1"/>
</dbReference>
<comment type="catalytic activity">
    <reaction evidence="1 11">
        <text>ATP-dependent breakage, passage and rejoining of double-stranded DNA.</text>
        <dbReference type="EC" id="5.6.2.2"/>
    </reaction>
</comment>
<keyword evidence="5 11" id="KW-0547">Nucleotide-binding</keyword>
<dbReference type="Gene3D" id="3.30.565.10">
    <property type="entry name" value="Histidine kinase-like ATPase, C-terminal domain"/>
    <property type="match status" value="1"/>
</dbReference>
<name>A0ABM6ICF8_9RHOB</name>
<keyword evidence="8 11" id="KW-0799">Topoisomerase</keyword>
<reference evidence="13 14" key="1">
    <citation type="submission" date="2017-01" db="EMBL/GenBank/DDBJ databases">
        <title>The complete genome sequence of a sulfur-oxidizing marine bacterium Thioclava sp. 25B10_4T.</title>
        <authorList>
            <person name="Liu Y."/>
            <person name="Lai Q."/>
            <person name="Shao Z."/>
        </authorList>
    </citation>
    <scope>NUCLEOTIDE SEQUENCE [LARGE SCALE GENOMIC DNA]</scope>
    <source>
        <strain evidence="13 14">25B10_4</strain>
    </source>
</reference>
<dbReference type="InterPro" id="IPR049353">
    <property type="entry name" value="GyrB_hook"/>
</dbReference>
<comment type="subunit">
    <text evidence="11">Heterotetramer, composed of two GyrA and two GyrB chains. In the heterotetramer, GyrA contains the active site tyrosine that forms a transient covalent intermediate with DNA, while GyrB binds cofactors and catalyzes ATP hydrolysis.</text>
</comment>
<feature type="site" description="Interaction with DNA" evidence="11">
    <location>
        <position position="471"/>
    </location>
</feature>
<dbReference type="InterPro" id="IPR000565">
    <property type="entry name" value="Topo_IIA_B"/>
</dbReference>
<dbReference type="InterPro" id="IPR006171">
    <property type="entry name" value="TOPRIM_dom"/>
</dbReference>
<keyword evidence="4 11" id="KW-0479">Metal-binding</keyword>
<dbReference type="InterPro" id="IPR002288">
    <property type="entry name" value="DNA_gyrase_B_C"/>
</dbReference>
<evidence type="ECO:0000256" key="9">
    <source>
        <dbReference type="ARBA" id="ARBA00023125"/>
    </source>
</evidence>
<dbReference type="NCBIfam" id="NF004189">
    <property type="entry name" value="PRK05644.1"/>
    <property type="match status" value="1"/>
</dbReference>
<dbReference type="SMART" id="SM00387">
    <property type="entry name" value="HATPase_c"/>
    <property type="match status" value="1"/>
</dbReference>
<evidence type="ECO:0000256" key="11">
    <source>
        <dbReference type="HAMAP-Rule" id="MF_01898"/>
    </source>
</evidence>
<evidence type="ECO:0000256" key="7">
    <source>
        <dbReference type="ARBA" id="ARBA00022842"/>
    </source>
</evidence>
<evidence type="ECO:0000256" key="4">
    <source>
        <dbReference type="ARBA" id="ARBA00022723"/>
    </source>
</evidence>
<feature type="domain" description="Toprim" evidence="12">
    <location>
        <begin position="437"/>
        <end position="552"/>
    </location>
</feature>
<dbReference type="Pfam" id="PF00204">
    <property type="entry name" value="DNA_gyraseB"/>
    <property type="match status" value="1"/>
</dbReference>
<dbReference type="Proteomes" id="UP000185622">
    <property type="component" value="Chromosome"/>
</dbReference>
<comment type="function">
    <text evidence="11">A type II topoisomerase that negatively supercoils closed circular double-stranded (ds) DNA in an ATP-dependent manner to modulate DNA topology and maintain chromosomes in an underwound state. Negative supercoiling favors strand separation, and DNA replication, transcription, recombination and repair, all of which involve strand separation. Also able to catalyze the interconversion of other topological isomers of dsDNA rings, including catenanes and knotted rings. Type II topoisomerases break and join 2 DNA strands simultaneously in an ATP-dependent manner.</text>
</comment>
<dbReference type="CDD" id="cd16928">
    <property type="entry name" value="HATPase_GyrB-like"/>
    <property type="match status" value="1"/>
</dbReference>
<dbReference type="InterPro" id="IPR003594">
    <property type="entry name" value="HATPase_dom"/>
</dbReference>
<organism evidence="13 14">
    <name type="scientific">Thioclava nitratireducens</name>
    <dbReference type="NCBI Taxonomy" id="1915078"/>
    <lineage>
        <taxon>Bacteria</taxon>
        <taxon>Pseudomonadati</taxon>
        <taxon>Pseudomonadota</taxon>
        <taxon>Alphaproteobacteria</taxon>
        <taxon>Rhodobacterales</taxon>
        <taxon>Paracoccaceae</taxon>
        <taxon>Thioclava</taxon>
    </lineage>
</organism>
<protein>
    <recommendedName>
        <fullName evidence="11">DNA gyrase subunit B</fullName>
        <ecNumber evidence="11">5.6.2.2</ecNumber>
    </recommendedName>
</protein>
<dbReference type="Pfam" id="PF00986">
    <property type="entry name" value="DNA_gyraseB_C"/>
    <property type="match status" value="1"/>
</dbReference>
<dbReference type="SMART" id="SM00433">
    <property type="entry name" value="TOP2c"/>
    <property type="match status" value="1"/>
</dbReference>
<keyword evidence="10 11" id="KW-0413">Isomerase</keyword>
<gene>
    <name evidence="11" type="primary">gyrB</name>
    <name evidence="13" type="ORF">BMG03_00030</name>
</gene>
<dbReference type="RefSeq" id="WP_075776770.1">
    <property type="nucleotide sequence ID" value="NZ_CP019437.1"/>
</dbReference>
<keyword evidence="14" id="KW-1185">Reference proteome</keyword>
<dbReference type="PROSITE" id="PS50880">
    <property type="entry name" value="TOPRIM"/>
    <property type="match status" value="1"/>
</dbReference>
<dbReference type="Pfam" id="PF02518">
    <property type="entry name" value="HATPase_c"/>
    <property type="match status" value="1"/>
</dbReference>
<dbReference type="Gene3D" id="3.40.50.670">
    <property type="match status" value="2"/>
</dbReference>
<dbReference type="CDD" id="cd00822">
    <property type="entry name" value="TopoII_Trans_DNA_gyrase"/>
    <property type="match status" value="1"/>
</dbReference>
<dbReference type="PRINTS" id="PR00418">
    <property type="entry name" value="TPI2FAMILY"/>
</dbReference>
<dbReference type="Pfam" id="PF21249">
    <property type="entry name" value="GyrB_hook"/>
    <property type="match status" value="1"/>
</dbReference>
<evidence type="ECO:0000256" key="8">
    <source>
        <dbReference type="ARBA" id="ARBA00023029"/>
    </source>
</evidence>
<keyword evidence="3 11" id="KW-0963">Cytoplasm</keyword>
<dbReference type="PROSITE" id="PS00177">
    <property type="entry name" value="TOPOISOMERASE_II"/>
    <property type="match status" value="1"/>
</dbReference>
<dbReference type="InterPro" id="IPR014721">
    <property type="entry name" value="Ribsml_uS5_D2-typ_fold_subgr"/>
</dbReference>
<dbReference type="EMBL" id="CP019437">
    <property type="protein sequence ID" value="AQS46363.1"/>
    <property type="molecule type" value="Genomic_DNA"/>
</dbReference>
<accession>A0ABM6ICF8</accession>
<evidence type="ECO:0000256" key="5">
    <source>
        <dbReference type="ARBA" id="ARBA00022741"/>
    </source>
</evidence>
<evidence type="ECO:0000256" key="3">
    <source>
        <dbReference type="ARBA" id="ARBA00022490"/>
    </source>
</evidence>
<evidence type="ECO:0000256" key="2">
    <source>
        <dbReference type="ARBA" id="ARBA00010708"/>
    </source>
</evidence>